<evidence type="ECO:0000313" key="2">
    <source>
        <dbReference type="EMBL" id="EMN90508.1"/>
    </source>
</evidence>
<keyword evidence="1" id="KW-0472">Membrane</keyword>
<protein>
    <submittedName>
        <fullName evidence="2">PF07611 family protein</fullName>
    </submittedName>
</protein>
<dbReference type="EMBL" id="AHNU02000041">
    <property type="protein sequence ID" value="EMN90508.1"/>
    <property type="molecule type" value="Genomic_DNA"/>
</dbReference>
<comment type="caution">
    <text evidence="2">The sequence shown here is derived from an EMBL/GenBank/DDBJ whole genome shotgun (WGS) entry which is preliminary data.</text>
</comment>
<reference evidence="2 3" key="1">
    <citation type="submission" date="2013-01" db="EMBL/GenBank/DDBJ databases">
        <authorList>
            <person name="Harkins D.M."/>
            <person name="Durkin A.S."/>
            <person name="Brinkac L.M."/>
            <person name="Haft D.H."/>
            <person name="Selengut J.D."/>
            <person name="Sanka R."/>
            <person name="DePew J."/>
            <person name="Purushe J."/>
            <person name="Chanthongthip A."/>
            <person name="Lattana O."/>
            <person name="Phetsouvanh R."/>
            <person name="Newton P.N."/>
            <person name="Vinetz J.M."/>
            <person name="Sutton G.G."/>
            <person name="Nierman W.C."/>
            <person name="Fouts D.E."/>
        </authorList>
    </citation>
    <scope>NUCLEOTIDE SEQUENCE [LARGE SCALE GENOMIC DNA]</scope>
    <source>
        <strain evidence="2 3">UI 13098</strain>
    </source>
</reference>
<evidence type="ECO:0000313" key="3">
    <source>
        <dbReference type="Proteomes" id="UP000012118"/>
    </source>
</evidence>
<dbReference type="AlphaFoldDB" id="M6QD60"/>
<dbReference type="Pfam" id="PF07611">
    <property type="entry name" value="DUF1574"/>
    <property type="match status" value="1"/>
</dbReference>
<accession>M6QD60</accession>
<sequence length="361" mass="43125">MQETLTFSTQGFNGSLSMKKIYIYYPILFLVFIFCLDKIFTLEYFQKNFIQAGNTVYYTQRKSLFEKLIHDKNLKERSLALAFGDSRAYPYSAMGIDKKLQKDWLLYNFSGPQAVPAYGFYWFEKIINQGLKPKFVFYVVSPEGFDDTKGIFYDPFLKYGADDEFLLKYADQISFEDRKKLLLDRLFAVRRVNPDLKLFFKRLQEKKLTEYNPALNTEYMVLNLNHGEQFAYTTFLNDPDRLEKDAVRIRNLYLSTFTLGSTQFFFVERFLKLAKENDVKVYLIWPKVYETYRKRYYELEIEKTWWPKIQDLAKRYSAVSVDLNTQTSCELFYDASHQSIMCFLESMKLMIDDYYGFKKIQ</sequence>
<name>M6QD60_9LEPT</name>
<dbReference type="Proteomes" id="UP000012118">
    <property type="component" value="Unassembled WGS sequence"/>
</dbReference>
<proteinExistence type="predicted"/>
<keyword evidence="1" id="KW-1133">Transmembrane helix</keyword>
<gene>
    <name evidence="2" type="ORF">LEP1GSC108_2877</name>
</gene>
<dbReference type="InterPro" id="IPR011468">
    <property type="entry name" value="DUF1574"/>
</dbReference>
<feature type="transmembrane region" description="Helical" evidence="1">
    <location>
        <begin position="21"/>
        <end position="40"/>
    </location>
</feature>
<organism evidence="2 3">
    <name type="scientific">Leptospira weilii str. UI 13098</name>
    <dbReference type="NCBI Taxonomy" id="1088542"/>
    <lineage>
        <taxon>Bacteria</taxon>
        <taxon>Pseudomonadati</taxon>
        <taxon>Spirochaetota</taxon>
        <taxon>Spirochaetia</taxon>
        <taxon>Leptospirales</taxon>
        <taxon>Leptospiraceae</taxon>
        <taxon>Leptospira</taxon>
    </lineage>
</organism>
<evidence type="ECO:0000256" key="1">
    <source>
        <dbReference type="SAM" id="Phobius"/>
    </source>
</evidence>
<keyword evidence="1" id="KW-0812">Transmembrane</keyword>
<keyword evidence="3" id="KW-1185">Reference proteome</keyword>